<dbReference type="PANTHER" id="PTHR21349:SF0">
    <property type="entry name" value="LARGE RIBOSOMAL SUBUNIT PROTEIN BL21M"/>
    <property type="match status" value="1"/>
</dbReference>
<evidence type="ECO:0000256" key="4">
    <source>
        <dbReference type="HAMAP-Rule" id="MF_01363"/>
    </source>
</evidence>
<dbReference type="NCBIfam" id="TIGR00061">
    <property type="entry name" value="L21"/>
    <property type="match status" value="1"/>
</dbReference>
<proteinExistence type="inferred from homology"/>
<dbReference type="Pfam" id="PF00829">
    <property type="entry name" value="Ribosomal_L21p"/>
    <property type="match status" value="1"/>
</dbReference>
<keyword evidence="2 4" id="KW-0689">Ribosomal protein</keyword>
<evidence type="ECO:0000256" key="6">
    <source>
        <dbReference type="SAM" id="MobiDB-lite"/>
    </source>
</evidence>
<dbReference type="SUPFAM" id="SSF141091">
    <property type="entry name" value="L21p-like"/>
    <property type="match status" value="1"/>
</dbReference>
<sequence length="129" mass="13824">MFAVIKTGGKQYRVAANDLIKVEKIAGEAGDIVEFTEVLMVGSTIGAPTVPGALVTAEVVEQGRGRKVIAFKKRRRQNSKRTRGHRQELTTVRISEILTDGAKPTKKAAEKKAPKAAPKKAAAKSEAAE</sequence>
<dbReference type="PANTHER" id="PTHR21349">
    <property type="entry name" value="50S RIBOSOMAL PROTEIN L21"/>
    <property type="match status" value="1"/>
</dbReference>
<name>A0ABV9H010_9HYPH</name>
<dbReference type="RefSeq" id="WP_374829716.1">
    <property type="nucleotide sequence ID" value="NZ_JBHEEZ010000002.1"/>
</dbReference>
<feature type="region of interest" description="Disordered" evidence="6">
    <location>
        <begin position="94"/>
        <end position="129"/>
    </location>
</feature>
<dbReference type="InterPro" id="IPR036164">
    <property type="entry name" value="bL21-like_sf"/>
</dbReference>
<dbReference type="InterPro" id="IPR028909">
    <property type="entry name" value="bL21-like"/>
</dbReference>
<reference evidence="8" key="1">
    <citation type="journal article" date="2019" name="Int. J. Syst. Evol. Microbiol.">
        <title>The Global Catalogue of Microorganisms (GCM) 10K type strain sequencing project: providing services to taxonomists for standard genome sequencing and annotation.</title>
        <authorList>
            <consortium name="The Broad Institute Genomics Platform"/>
            <consortium name="The Broad Institute Genome Sequencing Center for Infectious Disease"/>
            <person name="Wu L."/>
            <person name="Ma J."/>
        </authorList>
    </citation>
    <scope>NUCLEOTIDE SEQUENCE [LARGE SCALE GENOMIC DNA]</scope>
    <source>
        <strain evidence="8">CGMCC 1.15731</strain>
    </source>
</reference>
<dbReference type="HAMAP" id="MF_01363">
    <property type="entry name" value="Ribosomal_bL21"/>
    <property type="match status" value="1"/>
</dbReference>
<comment type="similarity">
    <text evidence="1 4 5">Belongs to the bacterial ribosomal protein bL21 family.</text>
</comment>
<gene>
    <name evidence="4 7" type="primary">rplU</name>
    <name evidence="7" type="ORF">ACFO1V_00800</name>
</gene>
<evidence type="ECO:0000256" key="5">
    <source>
        <dbReference type="RuleBase" id="RU000562"/>
    </source>
</evidence>
<dbReference type="EMBL" id="JBHSEL010000001">
    <property type="protein sequence ID" value="MFC4623783.1"/>
    <property type="molecule type" value="Genomic_DNA"/>
</dbReference>
<evidence type="ECO:0000313" key="8">
    <source>
        <dbReference type="Proteomes" id="UP001596042"/>
    </source>
</evidence>
<keyword evidence="4 5" id="KW-0694">RNA-binding</keyword>
<keyword evidence="8" id="KW-1185">Reference proteome</keyword>
<protein>
    <recommendedName>
        <fullName evidence="4">Large ribosomal subunit protein bL21</fullName>
    </recommendedName>
</protein>
<comment type="subunit">
    <text evidence="4">Part of the 50S ribosomal subunit. Contacts protein L20.</text>
</comment>
<organism evidence="7 8">
    <name type="scientific">Daeguia caeni</name>
    <dbReference type="NCBI Taxonomy" id="439612"/>
    <lineage>
        <taxon>Bacteria</taxon>
        <taxon>Pseudomonadati</taxon>
        <taxon>Pseudomonadota</taxon>
        <taxon>Alphaproteobacteria</taxon>
        <taxon>Hyphomicrobiales</taxon>
        <taxon>Brucellaceae</taxon>
        <taxon>Daeguia</taxon>
    </lineage>
</organism>
<comment type="function">
    <text evidence="4 5">This protein binds to 23S rRNA in the presence of protein L20.</text>
</comment>
<dbReference type="GO" id="GO:0005840">
    <property type="term" value="C:ribosome"/>
    <property type="evidence" value="ECO:0007669"/>
    <property type="project" value="UniProtKB-KW"/>
</dbReference>
<comment type="caution">
    <text evidence="7">The sequence shown here is derived from an EMBL/GenBank/DDBJ whole genome shotgun (WGS) entry which is preliminary data.</text>
</comment>
<accession>A0ABV9H010</accession>
<evidence type="ECO:0000256" key="3">
    <source>
        <dbReference type="ARBA" id="ARBA00023274"/>
    </source>
</evidence>
<evidence type="ECO:0000313" key="7">
    <source>
        <dbReference type="EMBL" id="MFC4623783.1"/>
    </source>
</evidence>
<dbReference type="Proteomes" id="UP001596042">
    <property type="component" value="Unassembled WGS sequence"/>
</dbReference>
<keyword evidence="3 4" id="KW-0687">Ribonucleoprotein</keyword>
<evidence type="ECO:0000256" key="2">
    <source>
        <dbReference type="ARBA" id="ARBA00022980"/>
    </source>
</evidence>
<dbReference type="InterPro" id="IPR001787">
    <property type="entry name" value="Ribosomal_bL21"/>
</dbReference>
<evidence type="ECO:0000256" key="1">
    <source>
        <dbReference type="ARBA" id="ARBA00008563"/>
    </source>
</evidence>
<keyword evidence="4 5" id="KW-0699">rRNA-binding</keyword>